<proteinExistence type="predicted"/>
<dbReference type="PANTHER" id="PTHR31672">
    <property type="entry name" value="BNACNNG10540D PROTEIN"/>
    <property type="match status" value="1"/>
</dbReference>
<dbReference type="InterPro" id="IPR050796">
    <property type="entry name" value="SCF_F-box_component"/>
</dbReference>
<organism evidence="3 4">
    <name type="scientific">Panicum virgatum</name>
    <name type="common">Blackwell switchgrass</name>
    <dbReference type="NCBI Taxonomy" id="38727"/>
    <lineage>
        <taxon>Eukaryota</taxon>
        <taxon>Viridiplantae</taxon>
        <taxon>Streptophyta</taxon>
        <taxon>Embryophyta</taxon>
        <taxon>Tracheophyta</taxon>
        <taxon>Spermatophyta</taxon>
        <taxon>Magnoliopsida</taxon>
        <taxon>Liliopsida</taxon>
        <taxon>Poales</taxon>
        <taxon>Poaceae</taxon>
        <taxon>PACMAD clade</taxon>
        <taxon>Panicoideae</taxon>
        <taxon>Panicodae</taxon>
        <taxon>Paniceae</taxon>
        <taxon>Panicinae</taxon>
        <taxon>Panicum</taxon>
        <taxon>Panicum sect. Hiantes</taxon>
    </lineage>
</organism>
<dbReference type="PANTHER" id="PTHR31672:SF2">
    <property type="entry name" value="F-BOX DOMAIN-CONTAINING PROTEIN"/>
    <property type="match status" value="1"/>
</dbReference>
<dbReference type="Proteomes" id="UP000823388">
    <property type="component" value="Chromosome 9K"/>
</dbReference>
<evidence type="ECO:0000313" key="3">
    <source>
        <dbReference type="EMBL" id="KAG2551655.1"/>
    </source>
</evidence>
<dbReference type="Gene3D" id="1.20.1280.50">
    <property type="match status" value="1"/>
</dbReference>
<dbReference type="EMBL" id="CM029053">
    <property type="protein sequence ID" value="KAG2551655.1"/>
    <property type="molecule type" value="Genomic_DNA"/>
</dbReference>
<dbReference type="InterPro" id="IPR036047">
    <property type="entry name" value="F-box-like_dom_sf"/>
</dbReference>
<accession>A0A8T0NSX9</accession>
<dbReference type="AlphaFoldDB" id="A0A8T0NSX9"/>
<evidence type="ECO:0000259" key="2">
    <source>
        <dbReference type="Pfam" id="PF12937"/>
    </source>
</evidence>
<feature type="region of interest" description="Disordered" evidence="1">
    <location>
        <begin position="184"/>
        <end position="209"/>
    </location>
</feature>
<comment type="caution">
    <text evidence="3">The sequence shown here is derived from an EMBL/GenBank/DDBJ whole genome shotgun (WGS) entry which is preliminary data.</text>
</comment>
<reference evidence="3" key="1">
    <citation type="submission" date="2020-05" db="EMBL/GenBank/DDBJ databases">
        <title>WGS assembly of Panicum virgatum.</title>
        <authorList>
            <person name="Lovell J.T."/>
            <person name="Jenkins J."/>
            <person name="Shu S."/>
            <person name="Juenger T.E."/>
            <person name="Schmutz J."/>
        </authorList>
    </citation>
    <scope>NUCLEOTIDE SEQUENCE</scope>
    <source>
        <strain evidence="3">AP13</strain>
    </source>
</reference>
<gene>
    <name evidence="3" type="ORF">PVAP13_9KG410000</name>
</gene>
<keyword evidence="4" id="KW-1185">Reference proteome</keyword>
<dbReference type="OrthoDB" id="587254at2759"/>
<sequence length="209" mass="22954">MAAAHGHSLTDHEIAEILARLPPRCIARSRAVCRAWNAIASHPSVERVLAERPAAVTAVMKYATRWIEDDEDPHEPVDDVRVDRFRGRWHPDVHSTDSSLRAFSLDGMTISAEDFRSWDGVLCTRVFPLNPEPDAVTYYVLWNPLTKACAVVSGPAAQGRLIGGYAHPATGRFHLLHSSDVAVPGSGGRGRLRRPRPGVPDHLPGPRGR</sequence>
<evidence type="ECO:0000313" key="4">
    <source>
        <dbReference type="Proteomes" id="UP000823388"/>
    </source>
</evidence>
<evidence type="ECO:0000256" key="1">
    <source>
        <dbReference type="SAM" id="MobiDB-lite"/>
    </source>
</evidence>
<dbReference type="Pfam" id="PF12937">
    <property type="entry name" value="F-box-like"/>
    <property type="match status" value="1"/>
</dbReference>
<dbReference type="SUPFAM" id="SSF81383">
    <property type="entry name" value="F-box domain"/>
    <property type="match status" value="1"/>
</dbReference>
<feature type="domain" description="F-box" evidence="2">
    <location>
        <begin position="16"/>
        <end position="44"/>
    </location>
</feature>
<protein>
    <recommendedName>
        <fullName evidence="2">F-box domain-containing protein</fullName>
    </recommendedName>
</protein>
<dbReference type="InterPro" id="IPR001810">
    <property type="entry name" value="F-box_dom"/>
</dbReference>
<name>A0A8T0NSX9_PANVG</name>